<evidence type="ECO:0000256" key="1">
    <source>
        <dbReference type="ARBA" id="ARBA00009156"/>
    </source>
</evidence>
<proteinExistence type="inferred from homology"/>
<keyword evidence="3" id="KW-0547">Nucleotide-binding</keyword>
<comment type="similarity">
    <text evidence="1">Belongs to the FGGY kinase family.</text>
</comment>
<dbReference type="Proteomes" id="UP000736583">
    <property type="component" value="Unassembled WGS sequence"/>
</dbReference>
<dbReference type="CDD" id="cd07771">
    <property type="entry name" value="ASKHA_NBD_FGGY_RhaB-like"/>
    <property type="match status" value="1"/>
</dbReference>
<dbReference type="InterPro" id="IPR013449">
    <property type="entry name" value="Rhamnulokinase"/>
</dbReference>
<dbReference type="RefSeq" id="WP_216457658.1">
    <property type="nucleotide sequence ID" value="NZ_JAHLQL010000006.1"/>
</dbReference>
<keyword evidence="4" id="KW-0418">Kinase</keyword>
<keyword evidence="9" id="KW-1185">Reference proteome</keyword>
<dbReference type="InterPro" id="IPR018485">
    <property type="entry name" value="FGGY_C"/>
</dbReference>
<organism evidence="8 9">
    <name type="scientific">Clostridium simiarum</name>
    <dbReference type="NCBI Taxonomy" id="2841506"/>
    <lineage>
        <taxon>Bacteria</taxon>
        <taxon>Bacillati</taxon>
        <taxon>Bacillota</taxon>
        <taxon>Clostridia</taxon>
        <taxon>Eubacteriales</taxon>
        <taxon>Clostridiaceae</taxon>
        <taxon>Clostridium</taxon>
    </lineage>
</organism>
<dbReference type="PANTHER" id="PTHR43095">
    <property type="entry name" value="SUGAR KINASE"/>
    <property type="match status" value="1"/>
</dbReference>
<sequence>MKKVLAIDMGATSIRGVIGYINEKKIVLEEVMRFRHSIIEVDGRLRWDWNKIKSNIIDILLNSQCQNLSSVSVDTWGVDFGLLDKEGELLECPLSYRDPRNTEFLKKTLKKISPMCLYKITGNQIMAINTLFQLEAIRNNNIELFHKIYKVVLLPDLINYYFTGKIYAEKTIASTTQLFDQNNKTWNYELIKNLGYNENIFPKVMENCEIIGNTKESPIEVLNNMDLQVVSIASHDTASAVATTRAFYDEKCMFLSCGTWSLLGVCTDKPVINKYTFDNQLTNEIGLNNKNLFFKNITGLYFLERTIEELESIKEYTYAEISEIVDKSSEFKSIIYMEADSVGVNDKVSDYIREYAQKTNQYIPKTDGEIFRIIYESLAFRYYDAIQDIEECQNTIYDSIQIIGGGSKSNVLCQMTADITNKTVVAGPVEATALGNVVTQLIKLGEISDVRQAHDLIINSFEYKIYKPKNHHRWMRAYEKYKTLKKEFFMLNSNNISN</sequence>
<comment type="caution">
    <text evidence="8">The sequence shown here is derived from an EMBL/GenBank/DDBJ whole genome shotgun (WGS) entry which is preliminary data.</text>
</comment>
<dbReference type="Pfam" id="PF00370">
    <property type="entry name" value="FGGY_N"/>
    <property type="match status" value="1"/>
</dbReference>
<evidence type="ECO:0000259" key="6">
    <source>
        <dbReference type="Pfam" id="PF00370"/>
    </source>
</evidence>
<dbReference type="PANTHER" id="PTHR43095:SF5">
    <property type="entry name" value="XYLULOSE KINASE"/>
    <property type="match status" value="1"/>
</dbReference>
<protein>
    <submittedName>
        <fullName evidence="8">Rhamnulokinase</fullName>
    </submittedName>
</protein>
<keyword evidence="2" id="KW-0808">Transferase</keyword>
<dbReference type="Pfam" id="PF02782">
    <property type="entry name" value="FGGY_C"/>
    <property type="match status" value="1"/>
</dbReference>
<evidence type="ECO:0000256" key="3">
    <source>
        <dbReference type="ARBA" id="ARBA00022741"/>
    </source>
</evidence>
<dbReference type="EMBL" id="JAHLQL010000006">
    <property type="protein sequence ID" value="MBU5592962.1"/>
    <property type="molecule type" value="Genomic_DNA"/>
</dbReference>
<evidence type="ECO:0000313" key="9">
    <source>
        <dbReference type="Proteomes" id="UP000736583"/>
    </source>
</evidence>
<dbReference type="InterPro" id="IPR050406">
    <property type="entry name" value="FGGY_Carb_Kinase"/>
</dbReference>
<name>A0ABS6F373_9CLOT</name>
<reference evidence="8 9" key="1">
    <citation type="submission" date="2021-06" db="EMBL/GenBank/DDBJ databases">
        <authorList>
            <person name="Sun Q."/>
            <person name="Li D."/>
        </authorList>
    </citation>
    <scope>NUCLEOTIDE SEQUENCE [LARGE SCALE GENOMIC DNA]</scope>
    <source>
        <strain evidence="8 9">MSJ-4</strain>
    </source>
</reference>
<evidence type="ECO:0000256" key="5">
    <source>
        <dbReference type="ARBA" id="ARBA00022840"/>
    </source>
</evidence>
<keyword evidence="5" id="KW-0067">ATP-binding</keyword>
<gene>
    <name evidence="8" type="ORF">KQI89_14520</name>
</gene>
<evidence type="ECO:0000256" key="4">
    <source>
        <dbReference type="ARBA" id="ARBA00022777"/>
    </source>
</evidence>
<accession>A0ABS6F373</accession>
<feature type="domain" description="Carbohydrate kinase FGGY N-terminal" evidence="6">
    <location>
        <begin position="4"/>
        <end position="241"/>
    </location>
</feature>
<dbReference type="PIRSF" id="PIRSF000538">
    <property type="entry name" value="GlpK"/>
    <property type="match status" value="1"/>
</dbReference>
<dbReference type="InterPro" id="IPR018484">
    <property type="entry name" value="FGGY_N"/>
</dbReference>
<evidence type="ECO:0000256" key="2">
    <source>
        <dbReference type="ARBA" id="ARBA00022679"/>
    </source>
</evidence>
<evidence type="ECO:0000313" key="8">
    <source>
        <dbReference type="EMBL" id="MBU5592962.1"/>
    </source>
</evidence>
<evidence type="ECO:0000259" key="7">
    <source>
        <dbReference type="Pfam" id="PF02782"/>
    </source>
</evidence>
<feature type="domain" description="Carbohydrate kinase FGGY C-terminal" evidence="7">
    <location>
        <begin position="254"/>
        <end position="442"/>
    </location>
</feature>
<dbReference type="InterPro" id="IPR000577">
    <property type="entry name" value="Carb_kinase_FGGY"/>
</dbReference>